<comment type="similarity">
    <text evidence="2">Belongs to the bacterial solute-binding protein 1 family.</text>
</comment>
<evidence type="ECO:0000256" key="1">
    <source>
        <dbReference type="ARBA" id="ARBA00004418"/>
    </source>
</evidence>
<evidence type="ECO:0000256" key="3">
    <source>
        <dbReference type="ARBA" id="ARBA00022448"/>
    </source>
</evidence>
<dbReference type="GO" id="GO:0015888">
    <property type="term" value="P:thiamine transport"/>
    <property type="evidence" value="ECO:0007669"/>
    <property type="project" value="TreeGrafter"/>
</dbReference>
<evidence type="ECO:0000313" key="6">
    <source>
        <dbReference type="EMBL" id="NDY91778.1"/>
    </source>
</evidence>
<dbReference type="GO" id="GO:0030288">
    <property type="term" value="C:outer membrane-bounded periplasmic space"/>
    <property type="evidence" value="ECO:0007669"/>
    <property type="project" value="TreeGrafter"/>
</dbReference>
<dbReference type="InterPro" id="IPR006059">
    <property type="entry name" value="SBP"/>
</dbReference>
<dbReference type="SUPFAM" id="SSF53850">
    <property type="entry name" value="Periplasmic binding protein-like II"/>
    <property type="match status" value="1"/>
</dbReference>
<sequence>MAFFQTGIGWRRAVGALTLWVGALAAGWAGLGVVPAAAAPATPAEPGLVFTSWGGSYAQAQQQTLVGPFSAQTGLRVQVQEYAGGLAQLRAQQAAGRMEWDVVDLVMGDALEACRLGLLERIDPASLEPGTQGEAPQDDYPPGTLTPCLAGTTVWSIVLVHRRQAQASHDPRTLADLFDLERFPGKRGLRRTPEGNLEWALLADGVPVEQVYAVLSTPAGVERAFRKLDTLKSRIVWWDDPATPLQLLARGEVVMSSTYNGRAYAAMLKGAGSLRFIWDGQLLSVTGLGIVKGGPHPAAARDFLRFATRPATMAAMAPLMAYGPTRLSAARLVDPVMMHLLPTAPWYRKRSLNLDTAWWLQHGEAMRRRFDTWLAR</sequence>
<organism evidence="6 7">
    <name type="scientific">Ideonella livida</name>
    <dbReference type="NCBI Taxonomy" id="2707176"/>
    <lineage>
        <taxon>Bacteria</taxon>
        <taxon>Pseudomonadati</taxon>
        <taxon>Pseudomonadota</taxon>
        <taxon>Betaproteobacteria</taxon>
        <taxon>Burkholderiales</taxon>
        <taxon>Sphaerotilaceae</taxon>
        <taxon>Ideonella</taxon>
    </lineage>
</organism>
<evidence type="ECO:0000256" key="5">
    <source>
        <dbReference type="ARBA" id="ARBA00022764"/>
    </source>
</evidence>
<keyword evidence="3" id="KW-0813">Transport</keyword>
<protein>
    <submittedName>
        <fullName evidence="6">ABC transporter substrate-binding protein</fullName>
    </submittedName>
</protein>
<name>A0A7C9TJI3_9BURK</name>
<dbReference type="EMBL" id="JAAGOH010000012">
    <property type="protein sequence ID" value="NDY91778.1"/>
    <property type="molecule type" value="Genomic_DNA"/>
</dbReference>
<reference evidence="6 7" key="1">
    <citation type="submission" date="2020-02" db="EMBL/GenBank/DDBJ databases">
        <title>Ideonella bacterium strain TBM-1.</title>
        <authorList>
            <person name="Chen W.-M."/>
        </authorList>
    </citation>
    <scope>NUCLEOTIDE SEQUENCE [LARGE SCALE GENOMIC DNA]</scope>
    <source>
        <strain evidence="6 7">TBM-1</strain>
    </source>
</reference>
<dbReference type="Gene3D" id="3.40.190.10">
    <property type="entry name" value="Periplasmic binding protein-like II"/>
    <property type="match status" value="2"/>
</dbReference>
<evidence type="ECO:0000313" key="7">
    <source>
        <dbReference type="Proteomes" id="UP000484255"/>
    </source>
</evidence>
<dbReference type="GO" id="GO:0030976">
    <property type="term" value="F:thiamine pyrophosphate binding"/>
    <property type="evidence" value="ECO:0007669"/>
    <property type="project" value="TreeGrafter"/>
</dbReference>
<dbReference type="Proteomes" id="UP000484255">
    <property type="component" value="Unassembled WGS sequence"/>
</dbReference>
<dbReference type="CDD" id="cd13589">
    <property type="entry name" value="PBP2_polyamine_RpCGA009"/>
    <property type="match status" value="1"/>
</dbReference>
<dbReference type="Pfam" id="PF13416">
    <property type="entry name" value="SBP_bac_8"/>
    <property type="match status" value="1"/>
</dbReference>
<proteinExistence type="inferred from homology"/>
<evidence type="ECO:0000256" key="4">
    <source>
        <dbReference type="ARBA" id="ARBA00022729"/>
    </source>
</evidence>
<dbReference type="AlphaFoldDB" id="A0A7C9TJI3"/>
<dbReference type="PANTHER" id="PTHR30006:SF3">
    <property type="entry name" value="THIAMINE-BINDING PERIPLASMIC PROTEIN"/>
    <property type="match status" value="1"/>
</dbReference>
<keyword evidence="7" id="KW-1185">Reference proteome</keyword>
<dbReference type="PANTHER" id="PTHR30006">
    <property type="entry name" value="THIAMINE-BINDING PERIPLASMIC PROTEIN-RELATED"/>
    <property type="match status" value="1"/>
</dbReference>
<gene>
    <name evidence="6" type="ORF">G3A44_11330</name>
</gene>
<keyword evidence="4" id="KW-0732">Signal</keyword>
<evidence type="ECO:0000256" key="2">
    <source>
        <dbReference type="ARBA" id="ARBA00008520"/>
    </source>
</evidence>
<comment type="subcellular location">
    <subcellularLocation>
        <location evidence="1">Periplasm</location>
    </subcellularLocation>
</comment>
<dbReference type="GO" id="GO:0030975">
    <property type="term" value="F:thiamine binding"/>
    <property type="evidence" value="ECO:0007669"/>
    <property type="project" value="TreeGrafter"/>
</dbReference>
<dbReference type="RefSeq" id="WP_163457633.1">
    <property type="nucleotide sequence ID" value="NZ_JAAGOH010000012.1"/>
</dbReference>
<accession>A0A7C9TJI3</accession>
<keyword evidence="5" id="KW-0574">Periplasm</keyword>
<comment type="caution">
    <text evidence="6">The sequence shown here is derived from an EMBL/GenBank/DDBJ whole genome shotgun (WGS) entry which is preliminary data.</text>
</comment>